<evidence type="ECO:0000313" key="2">
    <source>
        <dbReference type="Proteomes" id="UP000307749"/>
    </source>
</evidence>
<dbReference type="Proteomes" id="UP000307749">
    <property type="component" value="Unassembled WGS sequence"/>
</dbReference>
<proteinExistence type="predicted"/>
<sequence length="337" mass="36246">MTATMNPLDQQLARLLAEPGASVVVVAPHPDDETIASGGLLQRAQAAGAAVSVLLLTDGDNNPWPQRWLERRLRIGADARAAWGRRRRAEAIDALACLGLPASCLHAMGWPDLGLTARIADQLAASLVALRAALLPLRPTLIVAPILEDRHPDHSAARVLTELVLAHWPAPRPALWGFAVHGSATQAQAFMLSADERARKGRALEAHASQLALAGGRWRRRVAHGESYVPAAAPVGTGMRLELPWLPAMPQFGACALLVVCGEQAWQLPWREGAVSGPLHLQLHPQPALGFAQTPRAPVFVKLYSRRPGLWIFDHWGWRQGGQEPALTLSSDSASLA</sequence>
<organism evidence="1 2">
    <name type="scientific">Metallibacterium scheffleri</name>
    <dbReference type="NCBI Taxonomy" id="993689"/>
    <lineage>
        <taxon>Bacteria</taxon>
        <taxon>Pseudomonadati</taxon>
        <taxon>Pseudomonadota</taxon>
        <taxon>Gammaproteobacteria</taxon>
        <taxon>Lysobacterales</taxon>
        <taxon>Rhodanobacteraceae</taxon>
        <taxon>Metallibacterium</taxon>
    </lineage>
</organism>
<evidence type="ECO:0008006" key="3">
    <source>
        <dbReference type="Google" id="ProtNLM"/>
    </source>
</evidence>
<dbReference type="OrthoDB" id="9790023at2"/>
<dbReference type="PANTHER" id="PTHR12993:SF29">
    <property type="entry name" value="BLR3841 PROTEIN"/>
    <property type="match status" value="1"/>
</dbReference>
<dbReference type="InterPro" id="IPR024078">
    <property type="entry name" value="LmbE-like_dom_sf"/>
</dbReference>
<reference evidence="1 2" key="1">
    <citation type="submission" date="2017-02" db="EMBL/GenBank/DDBJ databases">
        <title>Whole genome sequencing of Metallibacterium scheffleri DSM 24874 (T).</title>
        <authorList>
            <person name="Kumar S."/>
            <person name="Patil P."/>
            <person name="Patil P.B."/>
        </authorList>
    </citation>
    <scope>NUCLEOTIDE SEQUENCE [LARGE SCALE GENOMIC DNA]</scope>
    <source>
        <strain evidence="1 2">DSM 24874</strain>
    </source>
</reference>
<gene>
    <name evidence="1" type="ORF">B1806_00255</name>
</gene>
<dbReference type="GO" id="GO:0016811">
    <property type="term" value="F:hydrolase activity, acting on carbon-nitrogen (but not peptide) bonds, in linear amides"/>
    <property type="evidence" value="ECO:0007669"/>
    <property type="project" value="TreeGrafter"/>
</dbReference>
<dbReference type="STRING" id="993689.GCA_002077135_02619"/>
<dbReference type="PANTHER" id="PTHR12993">
    <property type="entry name" value="N-ACETYLGLUCOSAMINYL-PHOSPHATIDYLINOSITOL DE-N-ACETYLASE-RELATED"/>
    <property type="match status" value="1"/>
</dbReference>
<evidence type="ECO:0000313" key="1">
    <source>
        <dbReference type="EMBL" id="THD12296.1"/>
    </source>
</evidence>
<keyword evidence="2" id="KW-1185">Reference proteome</keyword>
<dbReference type="Pfam" id="PF02585">
    <property type="entry name" value="PIG-L"/>
    <property type="match status" value="1"/>
</dbReference>
<accession>A0A4S3KTE9</accession>
<protein>
    <recommendedName>
        <fullName evidence="3">GlcNAc-PI de-N-acetylase</fullName>
    </recommendedName>
</protein>
<dbReference type="Gene3D" id="3.40.50.10320">
    <property type="entry name" value="LmbE-like"/>
    <property type="match status" value="1"/>
</dbReference>
<dbReference type="AlphaFoldDB" id="A0A4S3KTE9"/>
<dbReference type="EMBL" id="MWQO01000001">
    <property type="protein sequence ID" value="THD12296.1"/>
    <property type="molecule type" value="Genomic_DNA"/>
</dbReference>
<dbReference type="InterPro" id="IPR003737">
    <property type="entry name" value="GlcNAc_PI_deacetylase-related"/>
</dbReference>
<dbReference type="SUPFAM" id="SSF102588">
    <property type="entry name" value="LmbE-like"/>
    <property type="match status" value="1"/>
</dbReference>
<comment type="caution">
    <text evidence="1">The sequence shown here is derived from an EMBL/GenBank/DDBJ whole genome shotgun (WGS) entry which is preliminary data.</text>
</comment>
<name>A0A4S3KTE9_9GAMM</name>